<dbReference type="AlphaFoldDB" id="D5RQN3"/>
<gene>
    <name evidence="1" type="ORF">HMPREF0731_3395</name>
</gene>
<dbReference type="HOGENOM" id="CLU_2297733_0_0_5"/>
<organism evidence="1 2">
    <name type="scientific">Pseudoroseomonas cervicalis ATCC 49957</name>
    <dbReference type="NCBI Taxonomy" id="525371"/>
    <lineage>
        <taxon>Bacteria</taxon>
        <taxon>Pseudomonadati</taxon>
        <taxon>Pseudomonadota</taxon>
        <taxon>Alphaproteobacteria</taxon>
        <taxon>Acetobacterales</taxon>
        <taxon>Roseomonadaceae</taxon>
        <taxon>Roseomonas</taxon>
    </lineage>
</organism>
<proteinExistence type="predicted"/>
<accession>D5RQN3</accession>
<dbReference type="EMBL" id="ADVL01000674">
    <property type="protein sequence ID" value="EFH10389.1"/>
    <property type="molecule type" value="Genomic_DNA"/>
</dbReference>
<reference evidence="1 2" key="1">
    <citation type="submission" date="2010-04" db="EMBL/GenBank/DDBJ databases">
        <authorList>
            <person name="Qin X."/>
            <person name="Bachman B."/>
            <person name="Battles P."/>
            <person name="Bell A."/>
            <person name="Bess C."/>
            <person name="Bickham C."/>
            <person name="Chaboub L."/>
            <person name="Chen D."/>
            <person name="Coyle M."/>
            <person name="Deiros D.R."/>
            <person name="Dinh H."/>
            <person name="Forbes L."/>
            <person name="Fowler G."/>
            <person name="Francisco L."/>
            <person name="Fu Q."/>
            <person name="Gubbala S."/>
            <person name="Hale W."/>
            <person name="Han Y."/>
            <person name="Hemphill L."/>
            <person name="Highlander S.K."/>
            <person name="Hirani K."/>
            <person name="Hogues M."/>
            <person name="Jackson L."/>
            <person name="Jakkamsetti A."/>
            <person name="Javaid M."/>
            <person name="Jiang H."/>
            <person name="Korchina V."/>
            <person name="Kovar C."/>
            <person name="Lara F."/>
            <person name="Lee S."/>
            <person name="Mata R."/>
            <person name="Mathew T."/>
            <person name="Moen C."/>
            <person name="Morales K."/>
            <person name="Munidasa M."/>
            <person name="Nazareth L."/>
            <person name="Ngo R."/>
            <person name="Nguyen L."/>
            <person name="Okwuonu G."/>
            <person name="Ongeri F."/>
            <person name="Patil S."/>
            <person name="Petrosino J."/>
            <person name="Pham C."/>
            <person name="Pham P."/>
            <person name="Pu L.-L."/>
            <person name="Puazo M."/>
            <person name="Raj R."/>
            <person name="Reid J."/>
            <person name="Rouhana J."/>
            <person name="Saada N."/>
            <person name="Shang Y."/>
            <person name="Simmons D."/>
            <person name="Thornton R."/>
            <person name="Warren J."/>
            <person name="Weissenberger G."/>
            <person name="Zhang J."/>
            <person name="Zhang L."/>
            <person name="Zhou C."/>
            <person name="Zhu D."/>
            <person name="Muzny D."/>
            <person name="Worley K."/>
            <person name="Gibbs R."/>
        </authorList>
    </citation>
    <scope>NUCLEOTIDE SEQUENCE [LARGE SCALE GENOMIC DNA]</scope>
    <source>
        <strain evidence="1 2">ATCC 49957</strain>
    </source>
</reference>
<dbReference type="RefSeq" id="WP_007002425.1">
    <property type="nucleotide sequence ID" value="NZ_GG770777.1"/>
</dbReference>
<sequence length="101" mass="10614">LALRRLSLQPAAATPAEGAPLLRWEQALRWGFGYGPQPFRPYACSEPSPLGHASDAGLVDLLQGGLLRQGQASGAAEESTTVEEVEALSRSLLAFLSEAAP</sequence>
<name>D5RQN3_9PROT</name>
<evidence type="ECO:0000313" key="2">
    <source>
        <dbReference type="Proteomes" id="UP000005324"/>
    </source>
</evidence>
<evidence type="ECO:0000313" key="1">
    <source>
        <dbReference type="EMBL" id="EFH10389.1"/>
    </source>
</evidence>
<comment type="caution">
    <text evidence="1">The sequence shown here is derived from an EMBL/GenBank/DDBJ whole genome shotgun (WGS) entry which is preliminary data.</text>
</comment>
<protein>
    <submittedName>
        <fullName evidence="1">Uncharacterized protein</fullName>
    </submittedName>
</protein>
<keyword evidence="2" id="KW-1185">Reference proteome</keyword>
<feature type="non-terminal residue" evidence="1">
    <location>
        <position position="1"/>
    </location>
</feature>
<dbReference type="Proteomes" id="UP000005324">
    <property type="component" value="Unassembled WGS sequence"/>
</dbReference>